<reference evidence="2" key="1">
    <citation type="journal article" date="2023" name="G3 (Bethesda)">
        <title>Whole genome assemblies of Zophobas morio and Tenebrio molitor.</title>
        <authorList>
            <person name="Kaur S."/>
            <person name="Stinson S.A."/>
            <person name="diCenzo G.C."/>
        </authorList>
    </citation>
    <scope>NUCLEOTIDE SEQUENCE</scope>
    <source>
        <strain evidence="2">QUZm001</strain>
    </source>
</reference>
<name>A0AA38M2U4_9CUCU</name>
<evidence type="ECO:0000256" key="1">
    <source>
        <dbReference type="SAM" id="MobiDB-lite"/>
    </source>
</evidence>
<dbReference type="EMBL" id="JALNTZ010000009">
    <property type="protein sequence ID" value="KAJ3641316.1"/>
    <property type="molecule type" value="Genomic_DNA"/>
</dbReference>
<evidence type="ECO:0000313" key="2">
    <source>
        <dbReference type="EMBL" id="KAJ3641316.1"/>
    </source>
</evidence>
<comment type="caution">
    <text evidence="2">The sequence shown here is derived from an EMBL/GenBank/DDBJ whole genome shotgun (WGS) entry which is preliminary data.</text>
</comment>
<dbReference type="AlphaFoldDB" id="A0AA38M2U4"/>
<proteinExistence type="predicted"/>
<protein>
    <submittedName>
        <fullName evidence="2">Uncharacterized protein</fullName>
    </submittedName>
</protein>
<accession>A0AA38M2U4</accession>
<gene>
    <name evidence="2" type="ORF">Zmor_027828</name>
</gene>
<sequence>MRQNYPPFVPDPPLFFDPQLLGFIVIASFPHNQSPNRPSFSTVQTSSVLRKPALNYPSHTKERPSRRPCVRTSSSSLLMTATIKFVIPAAGHRFGEFSHCDGRGPNLFRSVVVSRRN</sequence>
<feature type="region of interest" description="Disordered" evidence="1">
    <location>
        <begin position="51"/>
        <end position="73"/>
    </location>
</feature>
<evidence type="ECO:0000313" key="3">
    <source>
        <dbReference type="Proteomes" id="UP001168821"/>
    </source>
</evidence>
<organism evidence="2 3">
    <name type="scientific">Zophobas morio</name>
    <dbReference type="NCBI Taxonomy" id="2755281"/>
    <lineage>
        <taxon>Eukaryota</taxon>
        <taxon>Metazoa</taxon>
        <taxon>Ecdysozoa</taxon>
        <taxon>Arthropoda</taxon>
        <taxon>Hexapoda</taxon>
        <taxon>Insecta</taxon>
        <taxon>Pterygota</taxon>
        <taxon>Neoptera</taxon>
        <taxon>Endopterygota</taxon>
        <taxon>Coleoptera</taxon>
        <taxon>Polyphaga</taxon>
        <taxon>Cucujiformia</taxon>
        <taxon>Tenebrionidae</taxon>
        <taxon>Zophobas</taxon>
    </lineage>
</organism>
<keyword evidence="3" id="KW-1185">Reference proteome</keyword>
<dbReference type="Proteomes" id="UP001168821">
    <property type="component" value="Unassembled WGS sequence"/>
</dbReference>